<name>A0A0A1ZAC6_PROMR</name>
<keyword evidence="3 4" id="KW-0804">Transcription</keyword>
<sequence length="181" mass="20544">MINMPNNTRRIVILSEVQLRKTVSRLTSQIVEKVKSLDNLLLVGIPTRGIDLAKVIEKELMSKTGIKVKTGIIDPTFYRDDQNRVGTRLIKATDIPTPIEKKEILLIDDVIYTGRTIRAAMDALNSWGRPKRVMLLAMVDRGHRELPIQPDFCGKKVPTRKNEIISLRLNSVDNEEGVFLE</sequence>
<dbReference type="Gene3D" id="3.40.50.2020">
    <property type="match status" value="1"/>
</dbReference>
<dbReference type="PANTHER" id="PTHR11608">
    <property type="entry name" value="BIFUNCTIONAL PROTEIN PYRR"/>
    <property type="match status" value="1"/>
</dbReference>
<dbReference type="InterPro" id="IPR029057">
    <property type="entry name" value="PRTase-like"/>
</dbReference>
<evidence type="ECO:0000313" key="7">
    <source>
        <dbReference type="Proteomes" id="UP000030598"/>
    </source>
</evidence>
<dbReference type="SUPFAM" id="SSF53271">
    <property type="entry name" value="PRTase-like"/>
    <property type="match status" value="1"/>
</dbReference>
<dbReference type="GO" id="GO:0006355">
    <property type="term" value="P:regulation of DNA-templated transcription"/>
    <property type="evidence" value="ECO:0007669"/>
    <property type="project" value="UniProtKB-UniRule"/>
</dbReference>
<dbReference type="InterPro" id="IPR000836">
    <property type="entry name" value="PRTase_dom"/>
</dbReference>
<keyword evidence="4 6" id="KW-0328">Glycosyltransferase</keyword>
<evidence type="ECO:0000256" key="2">
    <source>
        <dbReference type="ARBA" id="ARBA00023015"/>
    </source>
</evidence>
<evidence type="ECO:0000259" key="5">
    <source>
        <dbReference type="Pfam" id="PF00156"/>
    </source>
</evidence>
<dbReference type="FunFam" id="3.40.50.2020:FF:000020">
    <property type="entry name" value="Bifunctional protein PyrR"/>
    <property type="match status" value="1"/>
</dbReference>
<gene>
    <name evidence="4" type="primary">pyrR</name>
    <name evidence="6" type="ORF">EU91_1598</name>
</gene>
<dbReference type="InterPro" id="IPR050137">
    <property type="entry name" value="PyrR_bifunctional"/>
</dbReference>
<dbReference type="EMBL" id="JNAH01000008">
    <property type="protein sequence ID" value="KGF85496.1"/>
    <property type="molecule type" value="Genomic_DNA"/>
</dbReference>
<dbReference type="InterPro" id="IPR023050">
    <property type="entry name" value="PyrR"/>
</dbReference>
<evidence type="ECO:0000256" key="4">
    <source>
        <dbReference type="HAMAP-Rule" id="MF_01219"/>
    </source>
</evidence>
<feature type="domain" description="Phosphoribosyltransferase" evidence="5">
    <location>
        <begin position="21"/>
        <end position="150"/>
    </location>
</feature>
<dbReference type="STRING" id="59925.EU91_1598"/>
<accession>A0A0A1ZAC6</accession>
<dbReference type="PANTHER" id="PTHR11608:SF0">
    <property type="entry name" value="BIFUNCTIONAL PROTEIN PYRR"/>
    <property type="match status" value="1"/>
</dbReference>
<comment type="caution">
    <text evidence="6">The sequence shown here is derived from an EMBL/GenBank/DDBJ whole genome shotgun (WGS) entry which is preliminary data.</text>
</comment>
<dbReference type="Pfam" id="PF00156">
    <property type="entry name" value="Pribosyltran"/>
    <property type="match status" value="1"/>
</dbReference>
<dbReference type="HAMAP" id="MF_01219">
    <property type="entry name" value="PyrR"/>
    <property type="match status" value="1"/>
</dbReference>
<organism evidence="6 7">
    <name type="scientific">Prochlorococcus marinus str. GP2</name>
    <dbReference type="NCBI Taxonomy" id="59925"/>
    <lineage>
        <taxon>Bacteria</taxon>
        <taxon>Bacillati</taxon>
        <taxon>Cyanobacteriota</taxon>
        <taxon>Cyanophyceae</taxon>
        <taxon>Synechococcales</taxon>
        <taxon>Prochlorococcaceae</taxon>
        <taxon>Prochlorococcus</taxon>
    </lineage>
</organism>
<protein>
    <recommendedName>
        <fullName evidence="4">Bifunctional protein PyrR</fullName>
    </recommendedName>
    <domain>
        <recommendedName>
            <fullName evidence="4">Pyrimidine operon regulatory protein</fullName>
        </recommendedName>
    </domain>
    <domain>
        <recommendedName>
            <fullName evidence="4">Uracil phosphoribosyltransferase</fullName>
            <shortName evidence="4">UPRTase</shortName>
            <ecNumber evidence="4">2.4.2.9</ecNumber>
        </recommendedName>
    </domain>
</protein>
<keyword evidence="4 6" id="KW-0808">Transferase</keyword>
<comment type="function">
    <text evidence="4">Also displays a weak uracil phosphoribosyltransferase activity which is not physiologically significant.</text>
</comment>
<dbReference type="eggNOG" id="COG2065">
    <property type="taxonomic scope" value="Bacteria"/>
</dbReference>
<proteinExistence type="inferred from homology"/>
<evidence type="ECO:0000313" key="6">
    <source>
        <dbReference type="EMBL" id="KGF85496.1"/>
    </source>
</evidence>
<evidence type="ECO:0000256" key="3">
    <source>
        <dbReference type="ARBA" id="ARBA00023163"/>
    </source>
</evidence>
<dbReference type="GO" id="GO:0004845">
    <property type="term" value="F:uracil phosphoribosyltransferase activity"/>
    <property type="evidence" value="ECO:0007669"/>
    <property type="project" value="UniProtKB-UniRule"/>
</dbReference>
<dbReference type="NCBIfam" id="NF003549">
    <property type="entry name" value="PRK05205.1-5"/>
    <property type="match status" value="1"/>
</dbReference>
<dbReference type="CDD" id="cd06223">
    <property type="entry name" value="PRTases_typeI"/>
    <property type="match status" value="1"/>
</dbReference>
<keyword evidence="2 4" id="KW-0805">Transcription regulation</keyword>
<feature type="short sequence motif" description="PRPP-binding" evidence="4">
    <location>
        <begin position="104"/>
        <end position="116"/>
    </location>
</feature>
<comment type="catalytic activity">
    <reaction evidence="4">
        <text>UMP + diphosphate = 5-phospho-alpha-D-ribose 1-diphosphate + uracil</text>
        <dbReference type="Rhea" id="RHEA:13017"/>
        <dbReference type="ChEBI" id="CHEBI:17568"/>
        <dbReference type="ChEBI" id="CHEBI:33019"/>
        <dbReference type="ChEBI" id="CHEBI:57865"/>
        <dbReference type="ChEBI" id="CHEBI:58017"/>
        <dbReference type="EC" id="2.4.2.9"/>
    </reaction>
</comment>
<evidence type="ECO:0000256" key="1">
    <source>
        <dbReference type="ARBA" id="ARBA00005565"/>
    </source>
</evidence>
<dbReference type="EC" id="2.4.2.9" evidence="4"/>
<dbReference type="Proteomes" id="UP000030598">
    <property type="component" value="Unassembled WGS sequence"/>
</dbReference>
<reference evidence="7" key="1">
    <citation type="journal article" date="2014" name="Sci. Data">
        <title>Genomes of diverse isolates of the marine cyanobacterium Prochlorococcus.</title>
        <authorList>
            <person name="Biller S."/>
            <person name="Berube P."/>
            <person name="Thompson J."/>
            <person name="Kelly L."/>
            <person name="Roggensack S."/>
            <person name="Awad L."/>
            <person name="Roache-Johnson K."/>
            <person name="Ding H."/>
            <person name="Giovannoni S.J."/>
            <person name="Moore L.R."/>
            <person name="Chisholm S.W."/>
        </authorList>
    </citation>
    <scope>NUCLEOTIDE SEQUENCE [LARGE SCALE GENOMIC DNA]</scope>
    <source>
        <strain evidence="7">GP2</strain>
    </source>
</reference>
<dbReference type="AlphaFoldDB" id="A0A0A1ZAC6"/>
<comment type="function">
    <text evidence="4">Regulates the transcription of the pyrimidine nucleotide (pyr) operon in response to exogenous pyrimidines.</text>
</comment>
<comment type="similarity">
    <text evidence="1 4">Belongs to the purine/pyrimidine phosphoribosyltransferase family. PyrR subfamily.</text>
</comment>